<dbReference type="EMBL" id="FCOM02000029">
    <property type="protein sequence ID" value="SAL78245.1"/>
    <property type="molecule type" value="Genomic_DNA"/>
</dbReference>
<feature type="region of interest" description="Disordered" evidence="1">
    <location>
        <begin position="318"/>
        <end position="340"/>
    </location>
</feature>
<gene>
    <name evidence="2" type="ORF">AWB74_05312</name>
</gene>
<proteinExistence type="predicted"/>
<dbReference type="OrthoDB" id="9005022at2"/>
<feature type="compositionally biased region" description="Basic and acidic residues" evidence="1">
    <location>
        <begin position="273"/>
        <end position="285"/>
    </location>
</feature>
<organism evidence="2 3">
    <name type="scientific">Caballeronia arvi</name>
    <dbReference type="NCBI Taxonomy" id="1777135"/>
    <lineage>
        <taxon>Bacteria</taxon>
        <taxon>Pseudomonadati</taxon>
        <taxon>Pseudomonadota</taxon>
        <taxon>Betaproteobacteria</taxon>
        <taxon>Burkholderiales</taxon>
        <taxon>Burkholderiaceae</taxon>
        <taxon>Caballeronia</taxon>
    </lineage>
</organism>
<dbReference type="Proteomes" id="UP000055019">
    <property type="component" value="Unassembled WGS sequence"/>
</dbReference>
<feature type="compositionally biased region" description="Low complexity" evidence="1">
    <location>
        <begin position="323"/>
        <end position="334"/>
    </location>
</feature>
<evidence type="ECO:0000313" key="2">
    <source>
        <dbReference type="EMBL" id="SAL78245.1"/>
    </source>
</evidence>
<accession>A0A158KB47</accession>
<evidence type="ECO:0000256" key="1">
    <source>
        <dbReference type="SAM" id="MobiDB-lite"/>
    </source>
</evidence>
<name>A0A158KB47_9BURK</name>
<feature type="region of interest" description="Disordered" evidence="1">
    <location>
        <begin position="264"/>
        <end position="303"/>
    </location>
</feature>
<sequence>MTEDLIEVEGNLRVPTLHALTDSPLNYGREWSPAFSRPVQSRSEFALFAAQFRTAYVPALSLSDTNSPYRAASLWGVFAKEHIPRAMLRLMEGKSPSDEAGIDRAAFVHLNVSAPAAPGAAKHYFSKPVAALTAVACAALIAWLFFEYDRDAPGKSRAAPAMEVGTQSREPDAKAQPDRPVSPAAASIAAVETGVADRPAKDSQTSQAATPSESAIAIANANVIASENVPAATRREASGVHLIPETTARRPNGRVRTVLAPRTPQTAAVRTPATDKHVAKRDTTAHARAPSARAHADRASKVSDPMNAEALYAILQHSPTLDSNAGGASSRGGAQTQNAR</sequence>
<feature type="compositionally biased region" description="Polar residues" evidence="1">
    <location>
        <begin position="202"/>
        <end position="211"/>
    </location>
</feature>
<comment type="caution">
    <text evidence="2">The sequence shown here is derived from an EMBL/GenBank/DDBJ whole genome shotgun (WGS) entry which is preliminary data.</text>
</comment>
<feature type="compositionally biased region" description="Low complexity" evidence="1">
    <location>
        <begin position="181"/>
        <end position="191"/>
    </location>
</feature>
<dbReference type="RefSeq" id="WP_061149631.1">
    <property type="nucleotide sequence ID" value="NZ_FCOM02000029.1"/>
</dbReference>
<keyword evidence="3" id="KW-1185">Reference proteome</keyword>
<dbReference type="AlphaFoldDB" id="A0A158KB47"/>
<evidence type="ECO:0000313" key="3">
    <source>
        <dbReference type="Proteomes" id="UP000055019"/>
    </source>
</evidence>
<feature type="region of interest" description="Disordered" evidence="1">
    <location>
        <begin position="156"/>
        <end position="212"/>
    </location>
</feature>
<protein>
    <submittedName>
        <fullName evidence="2">Uncharacterized protein</fullName>
    </submittedName>
</protein>
<reference evidence="2" key="1">
    <citation type="submission" date="2016-01" db="EMBL/GenBank/DDBJ databases">
        <authorList>
            <person name="Peeters C."/>
        </authorList>
    </citation>
    <scope>NUCLEOTIDE SEQUENCE [LARGE SCALE GENOMIC DNA]</scope>
    <source>
        <strain evidence="2">LMG 29317</strain>
    </source>
</reference>